<evidence type="ECO:0000313" key="2">
    <source>
        <dbReference type="EMBL" id="OIN59938.1"/>
    </source>
</evidence>
<sequence>MKLNFQLYALRLIDKESPAIKKDAILEAIKKTEHMGKNIYQFAEQIHYSVYAVNYYCHILKDEGYINAIEITSRQSFLKNELMIDQITDKGIVFLEDGGFIRSEFRQKMKDMGTTILVLITTINATAATVIALLAYGAADDTKKLNKQLEEKNKMIDSTNRVLSTDAKAINRLLFLIDSLKVKQSKRIK</sequence>
<accession>A0A1S2VQ61</accession>
<evidence type="ECO:0000256" key="1">
    <source>
        <dbReference type="SAM" id="Phobius"/>
    </source>
</evidence>
<keyword evidence="1" id="KW-1133">Transmembrane helix</keyword>
<dbReference type="Gene3D" id="1.10.10.10">
    <property type="entry name" value="Winged helix-like DNA-binding domain superfamily/Winged helix DNA-binding domain"/>
    <property type="match status" value="1"/>
</dbReference>
<dbReference type="AlphaFoldDB" id="A0A1S2VQ61"/>
<proteinExistence type="predicted"/>
<dbReference type="Proteomes" id="UP000181790">
    <property type="component" value="Unassembled WGS sequence"/>
</dbReference>
<keyword evidence="1" id="KW-0812">Transmembrane</keyword>
<keyword evidence="1" id="KW-0472">Membrane</keyword>
<feature type="transmembrane region" description="Helical" evidence="1">
    <location>
        <begin position="116"/>
        <end position="139"/>
    </location>
</feature>
<comment type="caution">
    <text evidence="2">The sequence shown here is derived from an EMBL/GenBank/DDBJ whole genome shotgun (WGS) entry which is preliminary data.</text>
</comment>
<reference evidence="2 3" key="1">
    <citation type="submission" date="2016-10" db="EMBL/GenBank/DDBJ databases">
        <title>Arsenicibacter rosenii gen. nov., sp. nov., an efficient arsenic-methylating bacterium isolated from an arsenic-contaminated paddy soil.</title>
        <authorList>
            <person name="Huang K."/>
        </authorList>
    </citation>
    <scope>NUCLEOTIDE SEQUENCE [LARGE SCALE GENOMIC DNA]</scope>
    <source>
        <strain evidence="2 3">SM-1</strain>
    </source>
</reference>
<dbReference type="EMBL" id="MORL01000003">
    <property type="protein sequence ID" value="OIN59938.1"/>
    <property type="molecule type" value="Genomic_DNA"/>
</dbReference>
<keyword evidence="3" id="KW-1185">Reference proteome</keyword>
<evidence type="ECO:0000313" key="3">
    <source>
        <dbReference type="Proteomes" id="UP000181790"/>
    </source>
</evidence>
<dbReference type="RefSeq" id="WP_071502737.1">
    <property type="nucleotide sequence ID" value="NZ_MORL01000003.1"/>
</dbReference>
<gene>
    <name evidence="2" type="ORF">BLX24_08845</name>
</gene>
<dbReference type="InterPro" id="IPR036388">
    <property type="entry name" value="WH-like_DNA-bd_sf"/>
</dbReference>
<organism evidence="2 3">
    <name type="scientific">Arsenicibacter rosenii</name>
    <dbReference type="NCBI Taxonomy" id="1750698"/>
    <lineage>
        <taxon>Bacteria</taxon>
        <taxon>Pseudomonadati</taxon>
        <taxon>Bacteroidota</taxon>
        <taxon>Cytophagia</taxon>
        <taxon>Cytophagales</taxon>
        <taxon>Spirosomataceae</taxon>
        <taxon>Arsenicibacter</taxon>
    </lineage>
</organism>
<name>A0A1S2VQ61_9BACT</name>
<protein>
    <submittedName>
        <fullName evidence="2">Uncharacterized protein</fullName>
    </submittedName>
</protein>